<proteinExistence type="inferred from homology"/>
<dbReference type="Pfam" id="PF00755">
    <property type="entry name" value="Carn_acyltransf"/>
    <property type="match status" value="1"/>
</dbReference>
<dbReference type="AlphaFoldDB" id="W5JS12"/>
<evidence type="ECO:0000256" key="1">
    <source>
        <dbReference type="ARBA" id="ARBA00005232"/>
    </source>
</evidence>
<dbReference type="GO" id="GO:0008292">
    <property type="term" value="P:acetylcholine biosynthetic process"/>
    <property type="evidence" value="ECO:0007669"/>
    <property type="project" value="TreeGrafter"/>
</dbReference>
<dbReference type="GO" id="GO:0005737">
    <property type="term" value="C:cytoplasm"/>
    <property type="evidence" value="ECO:0007669"/>
    <property type="project" value="TreeGrafter"/>
</dbReference>
<gene>
    <name evidence="6" type="ORF">AND_001315</name>
</gene>
<comment type="similarity">
    <text evidence="1">Belongs to the carnitine/choline acetyltransferase family.</text>
</comment>
<evidence type="ECO:0000256" key="2">
    <source>
        <dbReference type="ARBA" id="ARBA00022979"/>
    </source>
</evidence>
<dbReference type="Gene3D" id="3.30.559.10">
    <property type="entry name" value="Chloramphenicol acetyltransferase-like domain"/>
    <property type="match status" value="1"/>
</dbReference>
<dbReference type="InterPro" id="IPR039551">
    <property type="entry name" value="Cho/carn_acyl_trans"/>
</dbReference>
<dbReference type="InParanoid" id="W5JS12"/>
<protein>
    <recommendedName>
        <fullName evidence="4">Choline O-acetyltransferase</fullName>
        <ecNumber evidence="3">2.3.1.6</ecNumber>
    </recommendedName>
</protein>
<dbReference type="PANTHER" id="PTHR22589:SF14">
    <property type="entry name" value="CHOLINE O-ACETYLTRANSFERASE"/>
    <property type="match status" value="1"/>
</dbReference>
<sequence>MEGMGSSLVQTPVTALLSAPWEWVACSTNSFMGYGPVTPHGYGASYNPHPNEIIFCISAFFSSDKTSASRFARSLQDSLDAMRDLLS</sequence>
<name>W5JS12_ANODA</name>
<dbReference type="GO" id="GO:0043005">
    <property type="term" value="C:neuron projection"/>
    <property type="evidence" value="ECO:0007669"/>
    <property type="project" value="TreeGrafter"/>
</dbReference>
<keyword evidence="2" id="KW-0530">Neurotransmitter biosynthesis</keyword>
<feature type="domain" description="Choline/carnitine acyltransferase" evidence="5">
    <location>
        <begin position="27"/>
        <end position="76"/>
    </location>
</feature>
<dbReference type="PANTHER" id="PTHR22589">
    <property type="entry name" value="CARNITINE O-ACYLTRANSFERASE"/>
    <property type="match status" value="1"/>
</dbReference>
<dbReference type="OMA" id="LSAPWEW"/>
<evidence type="ECO:0000313" key="6">
    <source>
        <dbReference type="EMBL" id="ETN66891.1"/>
    </source>
</evidence>
<reference evidence="6" key="2">
    <citation type="submission" date="2010-05" db="EMBL/GenBank/DDBJ databases">
        <authorList>
            <person name="Almeida L.G."/>
            <person name="Nicolas M.F."/>
            <person name="Souza R.C."/>
            <person name="Vasconcelos A.T.R."/>
        </authorList>
    </citation>
    <scope>NUCLEOTIDE SEQUENCE</scope>
</reference>
<organism evidence="6">
    <name type="scientific">Anopheles darlingi</name>
    <name type="common">Mosquito</name>
    <dbReference type="NCBI Taxonomy" id="43151"/>
    <lineage>
        <taxon>Eukaryota</taxon>
        <taxon>Metazoa</taxon>
        <taxon>Ecdysozoa</taxon>
        <taxon>Arthropoda</taxon>
        <taxon>Hexapoda</taxon>
        <taxon>Insecta</taxon>
        <taxon>Pterygota</taxon>
        <taxon>Neoptera</taxon>
        <taxon>Endopterygota</taxon>
        <taxon>Diptera</taxon>
        <taxon>Nematocera</taxon>
        <taxon>Culicoidea</taxon>
        <taxon>Culicidae</taxon>
        <taxon>Anophelinae</taxon>
        <taxon>Anopheles</taxon>
    </lineage>
</organism>
<dbReference type="InterPro" id="IPR023213">
    <property type="entry name" value="CAT-like_dom_sf"/>
</dbReference>
<evidence type="ECO:0000259" key="5">
    <source>
        <dbReference type="Pfam" id="PF00755"/>
    </source>
</evidence>
<dbReference type="STRING" id="43151.W5JS12"/>
<evidence type="ECO:0000256" key="4">
    <source>
        <dbReference type="ARBA" id="ARBA00040495"/>
    </source>
</evidence>
<dbReference type="VEuPathDB" id="VectorBase:ADAR2_012273"/>
<dbReference type="GO" id="GO:0004102">
    <property type="term" value="F:choline O-acetyltransferase activity"/>
    <property type="evidence" value="ECO:0007669"/>
    <property type="project" value="UniProtKB-EC"/>
</dbReference>
<reference evidence="6" key="1">
    <citation type="journal article" date="2010" name="BMC Genomics">
        <title>Combination of measures distinguishes pre-miRNAs from other stem-loops in the genome of the newly sequenced Anopheles darlingi.</title>
        <authorList>
            <person name="Mendes N.D."/>
            <person name="Freitas A.T."/>
            <person name="Vasconcelos A.T."/>
            <person name="Sagot M.F."/>
        </authorList>
    </citation>
    <scope>NUCLEOTIDE SEQUENCE</scope>
</reference>
<dbReference type="HOGENOM" id="CLU_2485162_0_0_1"/>
<comment type="caution">
    <text evidence="6">The sequence shown here is derived from an EMBL/GenBank/DDBJ whole genome shotgun (WGS) entry which is preliminary data.</text>
</comment>
<dbReference type="EMBL" id="ADMH02000344">
    <property type="protein sequence ID" value="ETN66891.1"/>
    <property type="molecule type" value="Genomic_DNA"/>
</dbReference>
<dbReference type="eggNOG" id="KOG3717">
    <property type="taxonomic scope" value="Eukaryota"/>
</dbReference>
<evidence type="ECO:0000256" key="3">
    <source>
        <dbReference type="ARBA" id="ARBA00039091"/>
    </source>
</evidence>
<dbReference type="EC" id="2.3.1.6" evidence="3"/>
<dbReference type="GO" id="GO:0045202">
    <property type="term" value="C:synapse"/>
    <property type="evidence" value="ECO:0007669"/>
    <property type="project" value="GOC"/>
</dbReference>
<accession>W5JS12</accession>
<dbReference type="SUPFAM" id="SSF52777">
    <property type="entry name" value="CoA-dependent acyltransferases"/>
    <property type="match status" value="1"/>
</dbReference>
<dbReference type="InterPro" id="IPR000542">
    <property type="entry name" value="Carn_acyl_trans"/>
</dbReference>
<reference evidence="6" key="3">
    <citation type="journal article" date="2013" name="Nucleic Acids Res.">
        <title>The genome of Anopheles darlingi, the main neotropical malaria vector.</title>
        <authorList>
            <person name="Marinotti O."/>
            <person name="Cerqueira G.C."/>
            <person name="de Almeida L.G."/>
            <person name="Ferro M.I."/>
            <person name="Loreto E.L."/>
            <person name="Zaha A."/>
            <person name="Teixeira S.M."/>
            <person name="Wespiser A.R."/>
            <person name="Almeida E Silva A."/>
            <person name="Schlindwein A.D."/>
            <person name="Pacheco A.C."/>
            <person name="Silva A.L."/>
            <person name="Graveley B.R."/>
            <person name="Walenz B.P."/>
            <person name="Lima Bde A."/>
            <person name="Ribeiro C.A."/>
            <person name="Nunes-Silva C.G."/>
            <person name="de Carvalho C.R."/>
            <person name="Soares C.M."/>
            <person name="de Menezes C.B."/>
            <person name="Matiolli C."/>
            <person name="Caffrey D."/>
            <person name="Araujo D.A."/>
            <person name="de Oliveira D.M."/>
            <person name="Golenbock D."/>
            <person name="Grisard E.C."/>
            <person name="Fantinatti-Garboggini F."/>
            <person name="de Carvalho F.M."/>
            <person name="Barcellos F.G."/>
            <person name="Prosdocimi F."/>
            <person name="May G."/>
            <person name="Azevedo Junior G.M."/>
            <person name="Guimaraes G.M."/>
            <person name="Goldman G.H."/>
            <person name="Padilha I.Q."/>
            <person name="Batista Jda S."/>
            <person name="Ferro J.A."/>
            <person name="Ribeiro J.M."/>
            <person name="Fietto J.L."/>
            <person name="Dabbas K.M."/>
            <person name="Cerdeira L."/>
            <person name="Agnez-Lima L.F."/>
            <person name="Brocchi M."/>
            <person name="de Carvalho M.O."/>
            <person name="Teixeira Mde M."/>
            <person name="Diniz Maia Mde M."/>
            <person name="Goldman M.H."/>
            <person name="Cruz Schneider M.P."/>
            <person name="Felipe M.S."/>
            <person name="Hungria M."/>
            <person name="Nicolas M.F."/>
            <person name="Pereira M."/>
            <person name="Montes M.A."/>
            <person name="Cantao M.E."/>
            <person name="Vincentz M."/>
            <person name="Rafael M.S."/>
            <person name="Silverman N."/>
            <person name="Stoco P.H."/>
            <person name="Souza R.C."/>
            <person name="Vicentini R."/>
            <person name="Gazzinelli R.T."/>
            <person name="Neves Rde O."/>
            <person name="Silva R."/>
            <person name="Astolfi-Filho S."/>
            <person name="Maciel T.E."/>
            <person name="Urmenyi T.P."/>
            <person name="Tadei W.P."/>
            <person name="Camargo E.P."/>
            <person name="de Vasconcelos A.T."/>
        </authorList>
    </citation>
    <scope>NUCLEOTIDE SEQUENCE</scope>
</reference>
<dbReference type="GO" id="GO:0007274">
    <property type="term" value="P:neuromuscular synaptic transmission"/>
    <property type="evidence" value="ECO:0007669"/>
    <property type="project" value="TreeGrafter"/>
</dbReference>
<dbReference type="VEuPathDB" id="VectorBase:ADAC011166"/>